<dbReference type="Proteomes" id="UP000198546">
    <property type="component" value="Chromosome i"/>
</dbReference>
<proteinExistence type="inferred from homology"/>
<dbReference type="EC" id="2.5.1.75" evidence="10"/>
<dbReference type="InterPro" id="IPR027417">
    <property type="entry name" value="P-loop_NTPase"/>
</dbReference>
<comment type="subunit">
    <text evidence="10">Monomer.</text>
</comment>
<dbReference type="NCBIfam" id="TIGR00174">
    <property type="entry name" value="miaA"/>
    <property type="match status" value="1"/>
</dbReference>
<comment type="similarity">
    <text evidence="3 10 13">Belongs to the IPP transferase family.</text>
</comment>
<feature type="binding site" evidence="10">
    <location>
        <begin position="13"/>
        <end position="20"/>
    </location>
    <ligand>
        <name>ATP</name>
        <dbReference type="ChEBI" id="CHEBI:30616"/>
    </ligand>
</feature>
<dbReference type="AlphaFoldDB" id="A0A1G7CN70"/>
<keyword evidence="7 10" id="KW-0067">ATP-binding</keyword>
<name>A0A1G7CN70_9ACTN</name>
<evidence type="ECO:0000256" key="6">
    <source>
        <dbReference type="ARBA" id="ARBA00022741"/>
    </source>
</evidence>
<evidence type="ECO:0000313" key="14">
    <source>
        <dbReference type="EMBL" id="SDE39895.1"/>
    </source>
</evidence>
<evidence type="ECO:0000256" key="8">
    <source>
        <dbReference type="ARBA" id="ARBA00022842"/>
    </source>
</evidence>
<keyword evidence="6 10" id="KW-0547">Nucleotide-binding</keyword>
<evidence type="ECO:0000256" key="3">
    <source>
        <dbReference type="ARBA" id="ARBA00005842"/>
    </source>
</evidence>
<reference evidence="14 15" key="1">
    <citation type="submission" date="2016-10" db="EMBL/GenBank/DDBJ databases">
        <authorList>
            <person name="de Groot N.N."/>
        </authorList>
    </citation>
    <scope>NUCLEOTIDE SEQUENCE [LARGE SCALE GENOMIC DNA]</scope>
    <source>
        <strain evidence="14 15">MON 2.2</strain>
    </source>
</reference>
<evidence type="ECO:0000256" key="13">
    <source>
        <dbReference type="RuleBase" id="RU003785"/>
    </source>
</evidence>
<comment type="cofactor">
    <cofactor evidence="1 10">
        <name>Mg(2+)</name>
        <dbReference type="ChEBI" id="CHEBI:18420"/>
    </cofactor>
</comment>
<feature type="binding site" evidence="10">
    <location>
        <begin position="15"/>
        <end position="20"/>
    </location>
    <ligand>
        <name>substrate</name>
    </ligand>
</feature>
<dbReference type="GO" id="GO:0052381">
    <property type="term" value="F:tRNA dimethylallyltransferase activity"/>
    <property type="evidence" value="ECO:0007669"/>
    <property type="project" value="UniProtKB-UniRule"/>
</dbReference>
<dbReference type="Gene3D" id="1.10.20.140">
    <property type="match status" value="1"/>
</dbReference>
<dbReference type="GO" id="GO:0006400">
    <property type="term" value="P:tRNA modification"/>
    <property type="evidence" value="ECO:0007669"/>
    <property type="project" value="TreeGrafter"/>
</dbReference>
<dbReference type="InterPro" id="IPR018022">
    <property type="entry name" value="IPT"/>
</dbReference>
<evidence type="ECO:0000256" key="4">
    <source>
        <dbReference type="ARBA" id="ARBA00022679"/>
    </source>
</evidence>
<feature type="region of interest" description="Interaction with substrate tRNA" evidence="10">
    <location>
        <begin position="43"/>
        <end position="46"/>
    </location>
</feature>
<feature type="site" description="Interaction with substrate tRNA" evidence="10">
    <location>
        <position position="130"/>
    </location>
</feature>
<accession>A0A1G7CN70</accession>
<dbReference type="SUPFAM" id="SSF52540">
    <property type="entry name" value="P-loop containing nucleoside triphosphate hydrolases"/>
    <property type="match status" value="1"/>
</dbReference>
<evidence type="ECO:0000256" key="1">
    <source>
        <dbReference type="ARBA" id="ARBA00001946"/>
    </source>
</evidence>
<dbReference type="PANTHER" id="PTHR11088:SF60">
    <property type="entry name" value="TRNA DIMETHYLALLYLTRANSFERASE"/>
    <property type="match status" value="1"/>
</dbReference>
<sequence>MGAAQLPVLSLIGPTASGKTSLSLDLVQAWVARGGAAEVVNTDSMLVYRGMDIGTAKPSPAERRGIPHHLLDVLEVTDDASVADFQAMARAAIDDCTARGVLPVLVGGSSLYVRAVLDEFDFPATDPALRARLEAEVEELGLPALWQRLLRRAPAAAERMEPGNARRVVRALEVLELTGTFSAALPEPRYHRPGTLQVGLTVDRTVMDARIAERVDRMWADGLVEETRRLEAAGLRRGRTASRALGYRQVLQHLAGEITEDEAREQTVARTRRFARKQLGWFRRDPRIVWTDALAPREEQLSRVLALLDGSRG</sequence>
<dbReference type="Pfam" id="PF01715">
    <property type="entry name" value="IPPT"/>
    <property type="match status" value="1"/>
</dbReference>
<dbReference type="PANTHER" id="PTHR11088">
    <property type="entry name" value="TRNA DIMETHYLALLYLTRANSFERASE"/>
    <property type="match status" value="1"/>
</dbReference>
<evidence type="ECO:0000256" key="7">
    <source>
        <dbReference type="ARBA" id="ARBA00022840"/>
    </source>
</evidence>
<keyword evidence="4 10" id="KW-0808">Transferase</keyword>
<protein>
    <recommendedName>
        <fullName evidence="10">tRNA dimethylallyltransferase</fullName>
        <ecNumber evidence="10">2.5.1.75</ecNumber>
    </recommendedName>
    <alternativeName>
        <fullName evidence="10">Dimethylallyl diphosphate:tRNA dimethylallyltransferase</fullName>
        <shortName evidence="10">DMAPP:tRNA dimethylallyltransferase</shortName>
        <shortName evidence="10">DMATase</shortName>
    </alternativeName>
    <alternativeName>
        <fullName evidence="10">Isopentenyl-diphosphate:tRNA isopentenyltransferase</fullName>
        <shortName evidence="10">IPP transferase</shortName>
        <shortName evidence="10">IPPT</shortName>
        <shortName evidence="10">IPTase</shortName>
    </alternativeName>
</protein>
<dbReference type="STRING" id="675864.SAMN04489747_3302"/>
<evidence type="ECO:0000313" key="15">
    <source>
        <dbReference type="Proteomes" id="UP000198546"/>
    </source>
</evidence>
<keyword evidence="8 10" id="KW-0460">Magnesium</keyword>
<keyword evidence="15" id="KW-1185">Reference proteome</keyword>
<evidence type="ECO:0000256" key="9">
    <source>
        <dbReference type="ARBA" id="ARBA00049563"/>
    </source>
</evidence>
<comment type="function">
    <text evidence="2 10 12">Catalyzes the transfer of a dimethylallyl group onto the adenine at position 37 in tRNAs that read codons beginning with uridine, leading to the formation of N6-(dimethylallyl)adenosine (i(6)A).</text>
</comment>
<keyword evidence="5 10" id="KW-0819">tRNA processing</keyword>
<comment type="caution">
    <text evidence="10">Lacks conserved residue(s) required for the propagation of feature annotation.</text>
</comment>
<feature type="site" description="Interaction with substrate tRNA" evidence="10">
    <location>
        <position position="109"/>
    </location>
</feature>
<organism evidence="14 15">
    <name type="scientific">Auraticoccus monumenti</name>
    <dbReference type="NCBI Taxonomy" id="675864"/>
    <lineage>
        <taxon>Bacteria</taxon>
        <taxon>Bacillati</taxon>
        <taxon>Actinomycetota</taxon>
        <taxon>Actinomycetes</taxon>
        <taxon>Propionibacteriales</taxon>
        <taxon>Propionibacteriaceae</taxon>
        <taxon>Auraticoccus</taxon>
    </lineage>
</organism>
<gene>
    <name evidence="10" type="primary">miaA</name>
    <name evidence="14" type="ORF">SAMN04489747_3302</name>
</gene>
<comment type="catalytic activity">
    <reaction evidence="9 10 11">
        <text>adenosine(37) in tRNA + dimethylallyl diphosphate = N(6)-dimethylallyladenosine(37) in tRNA + diphosphate</text>
        <dbReference type="Rhea" id="RHEA:26482"/>
        <dbReference type="Rhea" id="RHEA-COMP:10162"/>
        <dbReference type="Rhea" id="RHEA-COMP:10375"/>
        <dbReference type="ChEBI" id="CHEBI:33019"/>
        <dbReference type="ChEBI" id="CHEBI:57623"/>
        <dbReference type="ChEBI" id="CHEBI:74411"/>
        <dbReference type="ChEBI" id="CHEBI:74415"/>
        <dbReference type="EC" id="2.5.1.75"/>
    </reaction>
</comment>
<dbReference type="RefSeq" id="WP_197679083.1">
    <property type="nucleotide sequence ID" value="NZ_LT629688.1"/>
</dbReference>
<evidence type="ECO:0000256" key="10">
    <source>
        <dbReference type="HAMAP-Rule" id="MF_00185"/>
    </source>
</evidence>
<evidence type="ECO:0000256" key="11">
    <source>
        <dbReference type="RuleBase" id="RU003783"/>
    </source>
</evidence>
<evidence type="ECO:0000256" key="5">
    <source>
        <dbReference type="ARBA" id="ARBA00022694"/>
    </source>
</evidence>
<dbReference type="EMBL" id="LT629688">
    <property type="protein sequence ID" value="SDE39895.1"/>
    <property type="molecule type" value="Genomic_DNA"/>
</dbReference>
<dbReference type="Gene3D" id="3.40.50.300">
    <property type="entry name" value="P-loop containing nucleotide triphosphate hydrolases"/>
    <property type="match status" value="1"/>
</dbReference>
<evidence type="ECO:0000256" key="2">
    <source>
        <dbReference type="ARBA" id="ARBA00003213"/>
    </source>
</evidence>
<dbReference type="HAMAP" id="MF_00185">
    <property type="entry name" value="IPP_trans"/>
    <property type="match status" value="1"/>
</dbReference>
<dbReference type="InterPro" id="IPR039657">
    <property type="entry name" value="Dimethylallyltransferase"/>
</dbReference>
<evidence type="ECO:0000256" key="12">
    <source>
        <dbReference type="RuleBase" id="RU003784"/>
    </source>
</evidence>
<dbReference type="GO" id="GO:0005524">
    <property type="term" value="F:ATP binding"/>
    <property type="evidence" value="ECO:0007669"/>
    <property type="project" value="UniProtKB-UniRule"/>
</dbReference>